<dbReference type="GO" id="GO:0050661">
    <property type="term" value="F:NADP binding"/>
    <property type="evidence" value="ECO:0007669"/>
    <property type="project" value="InterPro"/>
</dbReference>
<evidence type="ECO:0000259" key="4">
    <source>
        <dbReference type="Pfam" id="PF03446"/>
    </source>
</evidence>
<protein>
    <submittedName>
        <fullName evidence="6">3-hydroxyisobutyrate dehydrogenase</fullName>
    </submittedName>
</protein>
<dbReference type="InterPro" id="IPR015815">
    <property type="entry name" value="HIBADH-related"/>
</dbReference>
<dbReference type="OrthoDB" id="9812907at2"/>
<proteinExistence type="predicted"/>
<dbReference type="Pfam" id="PF03446">
    <property type="entry name" value="NAD_binding_2"/>
    <property type="match status" value="1"/>
</dbReference>
<dbReference type="GO" id="GO:0051287">
    <property type="term" value="F:NAD binding"/>
    <property type="evidence" value="ECO:0007669"/>
    <property type="project" value="InterPro"/>
</dbReference>
<dbReference type="InterPro" id="IPR008927">
    <property type="entry name" value="6-PGluconate_DH-like_C_sf"/>
</dbReference>
<evidence type="ECO:0000313" key="6">
    <source>
        <dbReference type="EMBL" id="SFP95794.1"/>
    </source>
</evidence>
<evidence type="ECO:0000259" key="5">
    <source>
        <dbReference type="Pfam" id="PF14833"/>
    </source>
</evidence>
<dbReference type="GO" id="GO:0016491">
    <property type="term" value="F:oxidoreductase activity"/>
    <property type="evidence" value="ECO:0007669"/>
    <property type="project" value="UniProtKB-KW"/>
</dbReference>
<dbReference type="InterPro" id="IPR036291">
    <property type="entry name" value="NAD(P)-bd_dom_sf"/>
</dbReference>
<dbReference type="Gene3D" id="3.40.50.720">
    <property type="entry name" value="NAD(P)-binding Rossmann-like Domain"/>
    <property type="match status" value="1"/>
</dbReference>
<dbReference type="SUPFAM" id="SSF48179">
    <property type="entry name" value="6-phosphogluconate dehydrogenase C-terminal domain-like"/>
    <property type="match status" value="1"/>
</dbReference>
<evidence type="ECO:0000256" key="3">
    <source>
        <dbReference type="PIRSR" id="PIRSR000103-1"/>
    </source>
</evidence>
<dbReference type="Proteomes" id="UP000199356">
    <property type="component" value="Unassembled WGS sequence"/>
</dbReference>
<gene>
    <name evidence="6" type="ORF">SAMN04488047_12141</name>
</gene>
<dbReference type="Gene3D" id="1.10.1040.10">
    <property type="entry name" value="N-(1-d-carboxylethyl)-l-norvaline Dehydrogenase, domain 2"/>
    <property type="match status" value="1"/>
</dbReference>
<dbReference type="RefSeq" id="WP_093424748.1">
    <property type="nucleotide sequence ID" value="NZ_FOXA01000021.1"/>
</dbReference>
<sequence>MSGGKPAVGVLGAGMMGAGMAASLLRAGHTVLVTPHRSRSAVDRLIAAGAEEAASPADLAARAEVVLTCVPDGPAVEALSETILPVLRPGTLWIDATTSDPDVTRRVAGRVADHGAIFADAPVTGGPAQAEAGELASLVGCRETDLERVETVVRTYSKVVRRFGDIGAGHTAKLLNNLVTQGTMALLAEAFSGARTLGVDWQALYDVMCTGAARSGTLEKAVGPALRGDFDGSRFAICNAEKDLRYAVAALGPRAELARAAHDVLARHVAEGRGDAFVSRMLKPHPDAS</sequence>
<feature type="domain" description="3-hydroxyisobutyrate dehydrogenase-like NAD-binding" evidence="5">
    <location>
        <begin position="167"/>
        <end position="283"/>
    </location>
</feature>
<dbReference type="InterPro" id="IPR013328">
    <property type="entry name" value="6PGD_dom2"/>
</dbReference>
<keyword evidence="2" id="KW-0520">NAD</keyword>
<dbReference type="PANTHER" id="PTHR43060">
    <property type="entry name" value="3-HYDROXYISOBUTYRATE DEHYDROGENASE-LIKE 1, MITOCHONDRIAL-RELATED"/>
    <property type="match status" value="1"/>
</dbReference>
<evidence type="ECO:0000256" key="2">
    <source>
        <dbReference type="ARBA" id="ARBA00023027"/>
    </source>
</evidence>
<accession>A0A1I5UKL0</accession>
<dbReference type="SUPFAM" id="SSF51735">
    <property type="entry name" value="NAD(P)-binding Rossmann-fold domains"/>
    <property type="match status" value="1"/>
</dbReference>
<dbReference type="Pfam" id="PF14833">
    <property type="entry name" value="NAD_binding_11"/>
    <property type="match status" value="1"/>
</dbReference>
<feature type="active site" evidence="3">
    <location>
        <position position="173"/>
    </location>
</feature>
<dbReference type="AlphaFoldDB" id="A0A1I5UKL0"/>
<reference evidence="6 7" key="1">
    <citation type="submission" date="2016-10" db="EMBL/GenBank/DDBJ databases">
        <authorList>
            <person name="de Groot N.N."/>
        </authorList>
    </citation>
    <scope>NUCLEOTIDE SEQUENCE [LARGE SCALE GENOMIC DNA]</scope>
    <source>
        <strain evidence="6 7">DSM 19547</strain>
    </source>
</reference>
<organism evidence="6 7">
    <name type="scientific">Tranquillimonas alkanivorans</name>
    <dbReference type="NCBI Taxonomy" id="441119"/>
    <lineage>
        <taxon>Bacteria</taxon>
        <taxon>Pseudomonadati</taxon>
        <taxon>Pseudomonadota</taxon>
        <taxon>Alphaproteobacteria</taxon>
        <taxon>Rhodobacterales</taxon>
        <taxon>Roseobacteraceae</taxon>
        <taxon>Tranquillimonas</taxon>
    </lineage>
</organism>
<keyword evidence="1" id="KW-0560">Oxidoreductase</keyword>
<dbReference type="PANTHER" id="PTHR43060:SF15">
    <property type="entry name" value="3-HYDROXYISOBUTYRATE DEHYDROGENASE-LIKE 1, MITOCHONDRIAL-RELATED"/>
    <property type="match status" value="1"/>
</dbReference>
<dbReference type="InterPro" id="IPR029154">
    <property type="entry name" value="HIBADH-like_NADP-bd"/>
</dbReference>
<evidence type="ECO:0000256" key="1">
    <source>
        <dbReference type="ARBA" id="ARBA00023002"/>
    </source>
</evidence>
<dbReference type="STRING" id="441119.SAMN04488047_12141"/>
<evidence type="ECO:0000313" key="7">
    <source>
        <dbReference type="Proteomes" id="UP000199356"/>
    </source>
</evidence>
<dbReference type="InterPro" id="IPR006115">
    <property type="entry name" value="6PGDH_NADP-bd"/>
</dbReference>
<dbReference type="PIRSF" id="PIRSF000103">
    <property type="entry name" value="HIBADH"/>
    <property type="match status" value="1"/>
</dbReference>
<name>A0A1I5UKL0_9RHOB</name>
<dbReference type="EMBL" id="FOXA01000021">
    <property type="protein sequence ID" value="SFP95794.1"/>
    <property type="molecule type" value="Genomic_DNA"/>
</dbReference>
<keyword evidence="7" id="KW-1185">Reference proteome</keyword>
<feature type="domain" description="6-phosphogluconate dehydrogenase NADP-binding" evidence="4">
    <location>
        <begin position="8"/>
        <end position="160"/>
    </location>
</feature>